<keyword evidence="3" id="KW-1185">Reference proteome</keyword>
<comment type="caution">
    <text evidence="2">The sequence shown here is derived from an EMBL/GenBank/DDBJ whole genome shotgun (WGS) entry which is preliminary data.</text>
</comment>
<organism evidence="2 3">
    <name type="scientific">Lactuca virosa</name>
    <dbReference type="NCBI Taxonomy" id="75947"/>
    <lineage>
        <taxon>Eukaryota</taxon>
        <taxon>Viridiplantae</taxon>
        <taxon>Streptophyta</taxon>
        <taxon>Embryophyta</taxon>
        <taxon>Tracheophyta</taxon>
        <taxon>Spermatophyta</taxon>
        <taxon>Magnoliopsida</taxon>
        <taxon>eudicotyledons</taxon>
        <taxon>Gunneridae</taxon>
        <taxon>Pentapetalae</taxon>
        <taxon>asterids</taxon>
        <taxon>campanulids</taxon>
        <taxon>Asterales</taxon>
        <taxon>Asteraceae</taxon>
        <taxon>Cichorioideae</taxon>
        <taxon>Cichorieae</taxon>
        <taxon>Lactucinae</taxon>
        <taxon>Lactuca</taxon>
    </lineage>
</organism>
<feature type="region of interest" description="Disordered" evidence="1">
    <location>
        <begin position="101"/>
        <end position="132"/>
    </location>
</feature>
<feature type="region of interest" description="Disordered" evidence="1">
    <location>
        <begin position="149"/>
        <end position="172"/>
    </location>
</feature>
<feature type="region of interest" description="Disordered" evidence="1">
    <location>
        <begin position="1"/>
        <end position="69"/>
    </location>
</feature>
<accession>A0AAU9PB63</accession>
<name>A0AAU9PB63_9ASTR</name>
<dbReference type="Proteomes" id="UP001157418">
    <property type="component" value="Unassembled WGS sequence"/>
</dbReference>
<feature type="compositionally biased region" description="Low complexity" evidence="1">
    <location>
        <begin position="158"/>
        <end position="171"/>
    </location>
</feature>
<feature type="compositionally biased region" description="Gly residues" evidence="1">
    <location>
        <begin position="49"/>
        <end position="69"/>
    </location>
</feature>
<proteinExistence type="predicted"/>
<gene>
    <name evidence="2" type="ORF">LVIROSA_LOCUS33085</name>
</gene>
<dbReference type="EMBL" id="CAKMRJ010005523">
    <property type="protein sequence ID" value="CAH1447476.1"/>
    <property type="molecule type" value="Genomic_DNA"/>
</dbReference>
<protein>
    <submittedName>
        <fullName evidence="2">Uncharacterized protein</fullName>
    </submittedName>
</protein>
<dbReference type="AlphaFoldDB" id="A0AAU9PB63"/>
<reference evidence="2 3" key="1">
    <citation type="submission" date="2022-01" db="EMBL/GenBank/DDBJ databases">
        <authorList>
            <person name="Xiong W."/>
            <person name="Schranz E."/>
        </authorList>
    </citation>
    <scope>NUCLEOTIDE SEQUENCE [LARGE SCALE GENOMIC DNA]</scope>
</reference>
<sequence>MLQVEEQRIQLNDQRNQSHIHSDNSSSPSALVTGPDPQSNLTRGNNHGSRGGRGGKGFRGGRIGNRGGCNGGNSGFNHFSRQQQPPAGWGFGWYPLAGSVGSSTTQQQADLLPIPPTQQSPTHLNSWPNNSQQSRQFGLAQFPQQVFTTSTAQPTPPWSWFGPPSQQQSQPTTLPELFNTMSLNDPTNHS</sequence>
<feature type="compositionally biased region" description="Polar residues" evidence="1">
    <location>
        <begin position="119"/>
        <end position="132"/>
    </location>
</feature>
<evidence type="ECO:0000256" key="1">
    <source>
        <dbReference type="SAM" id="MobiDB-lite"/>
    </source>
</evidence>
<evidence type="ECO:0000313" key="2">
    <source>
        <dbReference type="EMBL" id="CAH1447476.1"/>
    </source>
</evidence>
<evidence type="ECO:0000313" key="3">
    <source>
        <dbReference type="Proteomes" id="UP001157418"/>
    </source>
</evidence>